<name>A0A7J8MLK3_9ROSI</name>
<reference evidence="1 2" key="1">
    <citation type="journal article" date="2019" name="Genome Biol. Evol.">
        <title>Insights into the evolution of the New World diploid cottons (Gossypium, subgenus Houzingenia) based on genome sequencing.</title>
        <authorList>
            <person name="Grover C.E."/>
            <person name="Arick M.A. 2nd"/>
            <person name="Thrash A."/>
            <person name="Conover J.L."/>
            <person name="Sanders W.S."/>
            <person name="Peterson D.G."/>
            <person name="Frelichowski J.E."/>
            <person name="Scheffler J.A."/>
            <person name="Scheffler B.E."/>
            <person name="Wendel J.F."/>
        </authorList>
    </citation>
    <scope>NUCLEOTIDE SEQUENCE [LARGE SCALE GENOMIC DNA]</scope>
    <source>
        <strain evidence="1">157</strain>
        <tissue evidence="1">Leaf</tissue>
    </source>
</reference>
<dbReference type="AlphaFoldDB" id="A0A7J8MLK3"/>
<protein>
    <submittedName>
        <fullName evidence="1">Uncharacterized protein</fullName>
    </submittedName>
</protein>
<sequence>MGAYIDFMGKLEWVNSYGKKQCRSLFWRAKAAMKKALKGRGNKKQFKFQYDPSSYALNFDDGYCHSGVEANTIELARIQDCSECQNDIIWVYVLRVKSFSSSIFQPPFMVHVDSYLLEWREIAVNIAITAEL</sequence>
<accession>A0A7J8MLK3</accession>
<proteinExistence type="predicted"/>
<dbReference type="PANTHER" id="PTHR34538:SF10">
    <property type="entry name" value="GENOME ASSEMBLY, CHROMOSOME: A06"/>
    <property type="match status" value="1"/>
</dbReference>
<keyword evidence="2" id="KW-1185">Reference proteome</keyword>
<organism evidence="1 2">
    <name type="scientific">Gossypium lobatum</name>
    <dbReference type="NCBI Taxonomy" id="34289"/>
    <lineage>
        <taxon>Eukaryota</taxon>
        <taxon>Viridiplantae</taxon>
        <taxon>Streptophyta</taxon>
        <taxon>Embryophyta</taxon>
        <taxon>Tracheophyta</taxon>
        <taxon>Spermatophyta</taxon>
        <taxon>Magnoliopsida</taxon>
        <taxon>eudicotyledons</taxon>
        <taxon>Gunneridae</taxon>
        <taxon>Pentapetalae</taxon>
        <taxon>rosids</taxon>
        <taxon>malvids</taxon>
        <taxon>Malvales</taxon>
        <taxon>Malvaceae</taxon>
        <taxon>Malvoideae</taxon>
        <taxon>Gossypium</taxon>
    </lineage>
</organism>
<dbReference type="PANTHER" id="PTHR34538">
    <property type="entry name" value="EXPRESSED PROTEIN"/>
    <property type="match status" value="1"/>
</dbReference>
<dbReference type="Proteomes" id="UP000593572">
    <property type="component" value="Unassembled WGS sequence"/>
</dbReference>
<comment type="caution">
    <text evidence="1">The sequence shown here is derived from an EMBL/GenBank/DDBJ whole genome shotgun (WGS) entry which is preliminary data.</text>
</comment>
<evidence type="ECO:0000313" key="1">
    <source>
        <dbReference type="EMBL" id="MBA0565621.1"/>
    </source>
</evidence>
<gene>
    <name evidence="1" type="ORF">Golob_010486</name>
</gene>
<evidence type="ECO:0000313" key="2">
    <source>
        <dbReference type="Proteomes" id="UP000593572"/>
    </source>
</evidence>
<dbReference type="EMBL" id="JABEZX010000009">
    <property type="protein sequence ID" value="MBA0565621.1"/>
    <property type="molecule type" value="Genomic_DNA"/>
</dbReference>